<sequence>MATPSSTPPISFTRLKQIATDACQSALGSADYYEHTKTEAWNTAIINSILRSLISESSPTGGTPSYKYAVNSTIIQHLVPTAALNKAKAIQESSIPKTEESGANISTSDKPTNPTGTDGKPHVGRRGMHSATGAYWNEKTDGMWSFKYEGATASLARTSHHFFGLCSLILGPESLSVSSNQSQTISPPVTRPTPTMASVSFATASSTSSINADYDTLNSTDTDMSSSPEEEEWELKITPDMIQRLFRLPENKSGATLITLPTELQLEIFSYLDKIDSTCLGLASPRTYEVYRAIHGTKMPLNTRRVGPNLLEAAWELVGRQECQHCGVYRCELHQHIKSWMPKELEYCSMKLNFGIPAGEGANLTCYRGKPSKPRRCGRHPLRTTSMHQDDGQKSKL</sequence>
<dbReference type="InterPro" id="IPR005334">
    <property type="entry name" value="Tctex-1-like"/>
</dbReference>
<protein>
    <recommendedName>
        <fullName evidence="4">F-box domain-containing protein</fullName>
    </recommendedName>
</protein>
<feature type="compositionally biased region" description="Polar residues" evidence="1">
    <location>
        <begin position="216"/>
        <end position="227"/>
    </location>
</feature>
<feature type="compositionally biased region" description="Polar residues" evidence="1">
    <location>
        <begin position="93"/>
        <end position="116"/>
    </location>
</feature>
<dbReference type="GO" id="GO:0005868">
    <property type="term" value="C:cytoplasmic dynein complex"/>
    <property type="evidence" value="ECO:0007669"/>
    <property type="project" value="TreeGrafter"/>
</dbReference>
<dbReference type="Proteomes" id="UP000566819">
    <property type="component" value="Unassembled WGS sequence"/>
</dbReference>
<dbReference type="PANTHER" id="PTHR21255:SF4">
    <property type="entry name" value="DYNEIN LIGHT CHAIN TCTEX-TYPE"/>
    <property type="match status" value="1"/>
</dbReference>
<dbReference type="GO" id="GO:0045505">
    <property type="term" value="F:dynein intermediate chain binding"/>
    <property type="evidence" value="ECO:0007669"/>
    <property type="project" value="TreeGrafter"/>
</dbReference>
<accession>A0A8H4R8Y4</accession>
<dbReference type="Gene3D" id="3.30.1140.40">
    <property type="entry name" value="Tctex-1"/>
    <property type="match status" value="1"/>
</dbReference>
<dbReference type="GO" id="GO:0007018">
    <property type="term" value="P:microtubule-based movement"/>
    <property type="evidence" value="ECO:0007669"/>
    <property type="project" value="TreeGrafter"/>
</dbReference>
<feature type="compositionally biased region" description="Basic and acidic residues" evidence="1">
    <location>
        <begin position="388"/>
        <end position="397"/>
    </location>
</feature>
<feature type="region of interest" description="Disordered" evidence="1">
    <location>
        <begin position="93"/>
        <end position="128"/>
    </location>
</feature>
<dbReference type="PANTHER" id="PTHR21255">
    <property type="entry name" value="T-COMPLEX-ASSOCIATED-TESTIS-EXPRESSED 1/ DYNEIN LIGHT CHAIN"/>
    <property type="match status" value="1"/>
</dbReference>
<dbReference type="OrthoDB" id="3445164at2759"/>
<evidence type="ECO:0000313" key="2">
    <source>
        <dbReference type="EMBL" id="KAF4624429.1"/>
    </source>
</evidence>
<feature type="region of interest" description="Disordered" evidence="1">
    <location>
        <begin position="371"/>
        <end position="397"/>
    </location>
</feature>
<dbReference type="CDD" id="cd21456">
    <property type="entry name" value="DLC-like_SpDlc1-like"/>
    <property type="match status" value="1"/>
</dbReference>
<dbReference type="EMBL" id="JAAMPI010001659">
    <property type="protein sequence ID" value="KAF4624429.1"/>
    <property type="molecule type" value="Genomic_DNA"/>
</dbReference>
<keyword evidence="3" id="KW-1185">Reference proteome</keyword>
<evidence type="ECO:0000256" key="1">
    <source>
        <dbReference type="SAM" id="MobiDB-lite"/>
    </source>
</evidence>
<dbReference type="GO" id="GO:0005737">
    <property type="term" value="C:cytoplasm"/>
    <property type="evidence" value="ECO:0007669"/>
    <property type="project" value="TreeGrafter"/>
</dbReference>
<name>A0A8H4R8Y4_9HELO</name>
<proteinExistence type="predicted"/>
<evidence type="ECO:0008006" key="4">
    <source>
        <dbReference type="Google" id="ProtNLM"/>
    </source>
</evidence>
<comment type="caution">
    <text evidence="2">The sequence shown here is derived from an EMBL/GenBank/DDBJ whole genome shotgun (WGS) entry which is preliminary data.</text>
</comment>
<dbReference type="InterPro" id="IPR038586">
    <property type="entry name" value="Tctex-1-like_sf"/>
</dbReference>
<dbReference type="AlphaFoldDB" id="A0A8H4R8Y4"/>
<organism evidence="2 3">
    <name type="scientific">Cudoniella acicularis</name>
    <dbReference type="NCBI Taxonomy" id="354080"/>
    <lineage>
        <taxon>Eukaryota</taxon>
        <taxon>Fungi</taxon>
        <taxon>Dikarya</taxon>
        <taxon>Ascomycota</taxon>
        <taxon>Pezizomycotina</taxon>
        <taxon>Leotiomycetes</taxon>
        <taxon>Helotiales</taxon>
        <taxon>Tricladiaceae</taxon>
        <taxon>Cudoniella</taxon>
    </lineage>
</organism>
<evidence type="ECO:0000313" key="3">
    <source>
        <dbReference type="Proteomes" id="UP000566819"/>
    </source>
</evidence>
<feature type="region of interest" description="Disordered" evidence="1">
    <location>
        <begin position="212"/>
        <end position="233"/>
    </location>
</feature>
<reference evidence="2 3" key="1">
    <citation type="submission" date="2020-03" db="EMBL/GenBank/DDBJ databases">
        <title>Draft Genome Sequence of Cudoniella acicularis.</title>
        <authorList>
            <person name="Buettner E."/>
            <person name="Kellner H."/>
        </authorList>
    </citation>
    <scope>NUCLEOTIDE SEQUENCE [LARGE SCALE GENOMIC DNA]</scope>
    <source>
        <strain evidence="2 3">DSM 108380</strain>
    </source>
</reference>
<feature type="compositionally biased region" description="Basic residues" evidence="1">
    <location>
        <begin position="371"/>
        <end position="382"/>
    </location>
</feature>
<dbReference type="Pfam" id="PF03645">
    <property type="entry name" value="Tctex-1"/>
    <property type="match status" value="1"/>
</dbReference>
<gene>
    <name evidence="2" type="ORF">G7Y89_g13743</name>
</gene>